<evidence type="ECO:0000313" key="2">
    <source>
        <dbReference type="Proteomes" id="UP000677054"/>
    </source>
</evidence>
<organism evidence="1">
    <name type="scientific">Darwinula stevensoni</name>
    <dbReference type="NCBI Taxonomy" id="69355"/>
    <lineage>
        <taxon>Eukaryota</taxon>
        <taxon>Metazoa</taxon>
        <taxon>Ecdysozoa</taxon>
        <taxon>Arthropoda</taxon>
        <taxon>Crustacea</taxon>
        <taxon>Oligostraca</taxon>
        <taxon>Ostracoda</taxon>
        <taxon>Podocopa</taxon>
        <taxon>Podocopida</taxon>
        <taxon>Darwinulocopina</taxon>
        <taxon>Darwinuloidea</taxon>
        <taxon>Darwinulidae</taxon>
        <taxon>Darwinula</taxon>
    </lineage>
</organism>
<feature type="non-terminal residue" evidence="1">
    <location>
        <position position="1"/>
    </location>
</feature>
<reference evidence="1" key="1">
    <citation type="submission" date="2020-11" db="EMBL/GenBank/DDBJ databases">
        <authorList>
            <person name="Tran Van P."/>
        </authorList>
    </citation>
    <scope>NUCLEOTIDE SEQUENCE</scope>
</reference>
<dbReference type="Proteomes" id="UP000677054">
    <property type="component" value="Unassembled WGS sequence"/>
</dbReference>
<evidence type="ECO:0000313" key="1">
    <source>
        <dbReference type="EMBL" id="CAD7254237.1"/>
    </source>
</evidence>
<keyword evidence="2" id="KW-1185">Reference proteome</keyword>
<dbReference type="EMBL" id="LR908003">
    <property type="protein sequence ID" value="CAD7254237.1"/>
    <property type="molecule type" value="Genomic_DNA"/>
</dbReference>
<sequence length="148" mass="16827">QQGKKNQEDEGSEFPVSNLPEELESNELVDAAVDVLRTLIYERIDHTIPLKTFQWPIMEGMMNVSFMDLHLPFGVTVRLTQCILFGLENAARNGEARVWKEGRTFVGVVPAVLGFGQLNCTLELQALFLNFREKIFIELSDLFIVLKV</sequence>
<protein>
    <submittedName>
        <fullName evidence="1">Uncharacterized protein</fullName>
    </submittedName>
</protein>
<dbReference type="EMBL" id="CAJPEV010008485">
    <property type="protein sequence ID" value="CAG0905291.1"/>
    <property type="molecule type" value="Genomic_DNA"/>
</dbReference>
<proteinExistence type="predicted"/>
<name>A0A7R9AH99_9CRUS</name>
<dbReference type="AlphaFoldDB" id="A0A7R9AH99"/>
<accession>A0A7R9AH99</accession>
<gene>
    <name evidence="1" type="ORF">DSTB1V02_LOCUS13983</name>
</gene>